<keyword evidence="3" id="KW-1185">Reference proteome</keyword>
<comment type="caution">
    <text evidence="2">The sequence shown here is derived from an EMBL/GenBank/DDBJ whole genome shotgun (WGS) entry which is preliminary data.</text>
</comment>
<protein>
    <submittedName>
        <fullName evidence="2">Uncharacterized protein</fullName>
    </submittedName>
</protein>
<reference evidence="2 3" key="1">
    <citation type="submission" date="2021-03" db="EMBL/GenBank/DDBJ databases">
        <title>Genomic Encyclopedia of Type Strains, Phase IV (KMG-IV): sequencing the most valuable type-strain genomes for metagenomic binning, comparative biology and taxonomic classification.</title>
        <authorList>
            <person name="Goeker M."/>
        </authorList>
    </citation>
    <scope>NUCLEOTIDE SEQUENCE [LARGE SCALE GENOMIC DNA]</scope>
    <source>
        <strain evidence="2 3">DSM 101953</strain>
    </source>
</reference>
<name>A0ABS4P1U5_9BACL</name>
<evidence type="ECO:0000313" key="2">
    <source>
        <dbReference type="EMBL" id="MBP2116285.1"/>
    </source>
</evidence>
<evidence type="ECO:0000256" key="1">
    <source>
        <dbReference type="SAM" id="Phobius"/>
    </source>
</evidence>
<organism evidence="2 3">
    <name type="scientific">Paenibacillus silagei</name>
    <dbReference type="NCBI Taxonomy" id="1670801"/>
    <lineage>
        <taxon>Bacteria</taxon>
        <taxon>Bacillati</taxon>
        <taxon>Bacillota</taxon>
        <taxon>Bacilli</taxon>
        <taxon>Bacillales</taxon>
        <taxon>Paenibacillaceae</taxon>
        <taxon>Paenibacillus</taxon>
    </lineage>
</organism>
<keyword evidence="1" id="KW-0472">Membrane</keyword>
<feature type="transmembrane region" description="Helical" evidence="1">
    <location>
        <begin position="6"/>
        <end position="26"/>
    </location>
</feature>
<dbReference type="EMBL" id="JAGGLV010000041">
    <property type="protein sequence ID" value="MBP2116285.1"/>
    <property type="molecule type" value="Genomic_DNA"/>
</dbReference>
<dbReference type="RefSeq" id="WP_036727634.1">
    <property type="nucleotide sequence ID" value="NZ_JAGGLV010000041.1"/>
</dbReference>
<feature type="transmembrane region" description="Helical" evidence="1">
    <location>
        <begin position="38"/>
        <end position="60"/>
    </location>
</feature>
<keyword evidence="1" id="KW-1133">Transmembrane helix</keyword>
<evidence type="ECO:0000313" key="3">
    <source>
        <dbReference type="Proteomes" id="UP000773462"/>
    </source>
</evidence>
<proteinExistence type="predicted"/>
<accession>A0ABS4P1U5</accession>
<dbReference type="InterPro" id="IPR049971">
    <property type="entry name" value="CLC_0170-like"/>
</dbReference>
<keyword evidence="1" id="KW-0812">Transmembrane</keyword>
<sequence length="61" mass="7030">MIRLLGSLAGMLLFSAMLLLVVDIRIYSNRGWLREKKYAKIIAWSYILLSLIICIGLLLYI</sequence>
<dbReference type="Proteomes" id="UP000773462">
    <property type="component" value="Unassembled WGS sequence"/>
</dbReference>
<dbReference type="NCBIfam" id="NF042414">
    <property type="entry name" value="CLC_0170_fam"/>
    <property type="match status" value="1"/>
</dbReference>
<gene>
    <name evidence="2" type="ORF">J2Z70_006515</name>
</gene>